<proteinExistence type="predicted"/>
<dbReference type="GO" id="GO:0003723">
    <property type="term" value="F:RNA binding"/>
    <property type="evidence" value="ECO:0007669"/>
    <property type="project" value="TreeGrafter"/>
</dbReference>
<feature type="domain" description="Helicase C-terminal" evidence="6">
    <location>
        <begin position="249"/>
        <end position="429"/>
    </location>
</feature>
<evidence type="ECO:0000259" key="5">
    <source>
        <dbReference type="PROSITE" id="PS51192"/>
    </source>
</evidence>
<dbReference type="PROSITE" id="PS51192">
    <property type="entry name" value="HELICASE_ATP_BIND_1"/>
    <property type="match status" value="1"/>
</dbReference>
<evidence type="ECO:0000256" key="1">
    <source>
        <dbReference type="ARBA" id="ARBA00022741"/>
    </source>
</evidence>
<dbReference type="FunFam" id="1.20.120.1080:FF:000005">
    <property type="entry name" value="ATP-dependent helicase HrpA"/>
    <property type="match status" value="1"/>
</dbReference>
<dbReference type="EMBL" id="VWOX01000001">
    <property type="protein sequence ID" value="KAA5547360.1"/>
    <property type="molecule type" value="Genomic_DNA"/>
</dbReference>
<dbReference type="Pfam" id="PF07717">
    <property type="entry name" value="OB_NTP_bind"/>
    <property type="match status" value="1"/>
</dbReference>
<organism evidence="7 8">
    <name type="scientific">Roseiconus nitratireducens</name>
    <dbReference type="NCBI Taxonomy" id="2605748"/>
    <lineage>
        <taxon>Bacteria</taxon>
        <taxon>Pseudomonadati</taxon>
        <taxon>Planctomycetota</taxon>
        <taxon>Planctomycetia</taxon>
        <taxon>Pirellulales</taxon>
        <taxon>Pirellulaceae</taxon>
        <taxon>Roseiconus</taxon>
    </lineage>
</organism>
<dbReference type="InterPro" id="IPR014001">
    <property type="entry name" value="Helicase_ATP-bd"/>
</dbReference>
<evidence type="ECO:0000259" key="6">
    <source>
        <dbReference type="PROSITE" id="PS51194"/>
    </source>
</evidence>
<keyword evidence="2 7" id="KW-0378">Hydrolase</keyword>
<dbReference type="SUPFAM" id="SSF52540">
    <property type="entry name" value="P-loop containing nucleoside triphosphate hydrolases"/>
    <property type="match status" value="1"/>
</dbReference>
<dbReference type="InterPro" id="IPR024590">
    <property type="entry name" value="HrpA_C"/>
</dbReference>
<dbReference type="SMART" id="SM00382">
    <property type="entry name" value="AAA"/>
    <property type="match status" value="1"/>
</dbReference>
<dbReference type="InterPro" id="IPR010222">
    <property type="entry name" value="RNA_helicase_HrpA"/>
</dbReference>
<evidence type="ECO:0000256" key="3">
    <source>
        <dbReference type="ARBA" id="ARBA00022806"/>
    </source>
</evidence>
<dbReference type="CDD" id="cd18791">
    <property type="entry name" value="SF2_C_RHA"/>
    <property type="match status" value="1"/>
</dbReference>
<dbReference type="InterPro" id="IPR011545">
    <property type="entry name" value="DEAD/DEAH_box_helicase_dom"/>
</dbReference>
<dbReference type="Pfam" id="PF11898">
    <property type="entry name" value="DUF3418"/>
    <property type="match status" value="1"/>
</dbReference>
<dbReference type="PANTHER" id="PTHR18934:SF99">
    <property type="entry name" value="ATP-DEPENDENT RNA HELICASE DHX37-RELATED"/>
    <property type="match status" value="1"/>
</dbReference>
<reference evidence="7 8" key="1">
    <citation type="submission" date="2019-08" db="EMBL/GenBank/DDBJ databases">
        <authorList>
            <person name="Dhanesh K."/>
            <person name="Kumar G."/>
            <person name="Sasikala C."/>
            <person name="Venkata Ramana C."/>
        </authorList>
    </citation>
    <scope>NUCLEOTIDE SEQUENCE [LARGE SCALE GENOMIC DNA]</scope>
    <source>
        <strain evidence="7 8">JC645</strain>
    </source>
</reference>
<keyword evidence="8" id="KW-1185">Reference proteome</keyword>
<sequence>MRVDQHRLRRAQRRLSAEDYQRRLADSVAKRKRREAFTPVLEYPEELPITAYRDEIIGLIRSRQVLVVCGETGSGKSTQLPKFCLEAGLGRGAMIGHTQPRRLAARSIADRLAEELRCPLGDQVGYQVRFGDKTSPDTLIKLMTDGILLAETQSNRFLDQYDAIIIDEAHERSLNIDFLLAYLKGLCDKRPDLKLIITSATIDAERFAEHFGDETGPAPILNVEGRGYPVEIRYLPWEDVAAQQDRNPDLARHVIAGIENLGRGSQSGGGDTLIFLPTERDIRVVSHRVQGHFKRLGLDGRVEVLPLYARLPQKDQQKIFHPSGRQRRLIFATNVAESSLTVPGIHAVIDAGTARISRYSPRSKLQRLPIEPVSRASADQRAGRCGRVGPGTCVRLYSAEDYASRDAFTTPEIRRTNLAAVVLQSKILGFGSLESLPLLDMPRPESIREGVQTLIELGAIDAAGKLTEIGQTLGRMPVDPRIGRIILAAEELNVLPEVLPIAAAMEIPDPRQRPQDQQQAADENHAEFQDGESDFLSLLRLWRFYESTRENASRSKLTRVLQRRFLSPTRMREWSDTYRQLREIALSLNSAKGATGRGKSSNLGKIRYAEPGADGIVDQDRYTAIHQALLTGFLSGVATAGDQNTYLGPRNLKLYLWPGSGVFASKPKWIVAAELVETGKQYARTVAKIQPQWIEAVGGHLLKASYSDPHWSTRSNGAFCYQRLSLFGLPVVTRRKVPLGPIDPATARDLLIEQGLVEQHLITNARFVRHNRSLRESIAQLAAKTRRRDMVVDSFDVQQFYQQHLPSDVCDRGRLEKFDRSVTVPEWTQRLKDSADLATWLSDPPEIDGDASHCFMQPADLMSIESPSITAEAFPDQITVGRSELPLRYRFEPGAEDDGITVRIHQTAVPQISDERLGWMVPGLLQPKITAMIKSLPKRIRRNLVPAAEVSQRICDELMPQFGTVPFMPAVCQAMSKHAEMPVTEADFQAEKLDDHLNVLVQVVDDEGTTIASSRSAEPLKRQFASDAGLGETPNAATADADFPSEVTTTFSVETLPREVVRERGGVRVAQYPAWTDQGDGVKVELFPDQQTADAAMQRGLTRLFAIAERKELRRQVRWLPGLEETKIRLATAVGSASVEAALMDLLARIAFVEQDELVRTREAFEQRRSGRAERVSVAVQELAQWLVELGENYQEMRAEVESTSAGHFAATLADVRHQSEWLLGPDFLSNTPWQWLKHYPRYFAAITYRLQKLRSGGAPRDAQASQTVQSLWTRWLDTFPEPQRRSELRAADEFRWMIEELRVSLFAQPLGTSIKISPQRCEKWLAGR</sequence>
<dbReference type="InterPro" id="IPR007502">
    <property type="entry name" value="Helicase-assoc_dom"/>
</dbReference>
<protein>
    <submittedName>
        <fullName evidence="7">ATP-dependent RNA helicase HrpA</fullName>
        <ecNumber evidence="7">3.6.4.13</ecNumber>
    </submittedName>
</protein>
<comment type="caution">
    <text evidence="7">The sequence shown here is derived from an EMBL/GenBank/DDBJ whole genome shotgun (WGS) entry which is preliminary data.</text>
</comment>
<feature type="domain" description="Helicase ATP-binding" evidence="5">
    <location>
        <begin position="57"/>
        <end position="220"/>
    </location>
</feature>
<evidence type="ECO:0000313" key="8">
    <source>
        <dbReference type="Proteomes" id="UP000324479"/>
    </source>
</evidence>
<accession>A0A5M6DMJ4</accession>
<dbReference type="GO" id="GO:0016787">
    <property type="term" value="F:hydrolase activity"/>
    <property type="evidence" value="ECO:0007669"/>
    <property type="project" value="UniProtKB-KW"/>
</dbReference>
<keyword evidence="3 7" id="KW-0347">Helicase</keyword>
<dbReference type="NCBIfam" id="TIGR01967">
    <property type="entry name" value="DEAH_box_HrpA"/>
    <property type="match status" value="1"/>
</dbReference>
<evidence type="ECO:0000256" key="2">
    <source>
        <dbReference type="ARBA" id="ARBA00022801"/>
    </source>
</evidence>
<evidence type="ECO:0000256" key="4">
    <source>
        <dbReference type="ARBA" id="ARBA00022840"/>
    </source>
</evidence>
<dbReference type="Gene3D" id="3.40.50.300">
    <property type="entry name" value="P-loop containing nucleotide triphosphate hydrolases"/>
    <property type="match status" value="2"/>
</dbReference>
<dbReference type="SMART" id="SM00487">
    <property type="entry name" value="DEXDc"/>
    <property type="match status" value="1"/>
</dbReference>
<dbReference type="GO" id="GO:0003724">
    <property type="term" value="F:RNA helicase activity"/>
    <property type="evidence" value="ECO:0007669"/>
    <property type="project" value="UniProtKB-EC"/>
</dbReference>
<gene>
    <name evidence="7" type="primary">hrpA</name>
    <name evidence="7" type="ORF">FYK55_01985</name>
</gene>
<dbReference type="Pfam" id="PF21010">
    <property type="entry name" value="HA2_C"/>
    <property type="match status" value="1"/>
</dbReference>
<dbReference type="SMART" id="SM00490">
    <property type="entry name" value="HELICc"/>
    <property type="match status" value="1"/>
</dbReference>
<dbReference type="InterPro" id="IPR048333">
    <property type="entry name" value="HA2_WH"/>
</dbReference>
<dbReference type="Gene3D" id="1.20.120.1080">
    <property type="match status" value="1"/>
</dbReference>
<dbReference type="PROSITE" id="PS51194">
    <property type="entry name" value="HELICASE_CTER"/>
    <property type="match status" value="1"/>
</dbReference>
<name>A0A5M6DMJ4_9BACT</name>
<keyword evidence="1" id="KW-0547">Nucleotide-binding</keyword>
<dbReference type="Pfam" id="PF04408">
    <property type="entry name" value="WHD_HA2"/>
    <property type="match status" value="1"/>
</dbReference>
<dbReference type="InterPro" id="IPR011709">
    <property type="entry name" value="DEAD-box_helicase_OB_fold"/>
</dbReference>
<dbReference type="InterPro" id="IPR003593">
    <property type="entry name" value="AAA+_ATPase"/>
</dbReference>
<dbReference type="InterPro" id="IPR001650">
    <property type="entry name" value="Helicase_C-like"/>
</dbReference>
<evidence type="ECO:0000313" key="7">
    <source>
        <dbReference type="EMBL" id="KAA5547360.1"/>
    </source>
</evidence>
<dbReference type="Proteomes" id="UP000324479">
    <property type="component" value="Unassembled WGS sequence"/>
</dbReference>
<dbReference type="PANTHER" id="PTHR18934">
    <property type="entry name" value="ATP-DEPENDENT RNA HELICASE"/>
    <property type="match status" value="1"/>
</dbReference>
<dbReference type="InterPro" id="IPR027417">
    <property type="entry name" value="P-loop_NTPase"/>
</dbReference>
<dbReference type="SMART" id="SM00847">
    <property type="entry name" value="HA2"/>
    <property type="match status" value="1"/>
</dbReference>
<dbReference type="EC" id="3.6.4.13" evidence="7"/>
<dbReference type="Pfam" id="PF00270">
    <property type="entry name" value="DEAD"/>
    <property type="match status" value="1"/>
</dbReference>
<dbReference type="Pfam" id="PF00271">
    <property type="entry name" value="Helicase_C"/>
    <property type="match status" value="1"/>
</dbReference>
<dbReference type="GO" id="GO:0005524">
    <property type="term" value="F:ATP binding"/>
    <property type="evidence" value="ECO:0007669"/>
    <property type="project" value="UniProtKB-KW"/>
</dbReference>
<keyword evidence="4" id="KW-0067">ATP-binding</keyword>